<dbReference type="EMBL" id="MPRL01000124">
    <property type="protein sequence ID" value="OOZ38141.1"/>
    <property type="molecule type" value="Genomic_DNA"/>
</dbReference>
<feature type="domain" description="4Fe-4S Mo/W bis-MGD-type" evidence="5">
    <location>
        <begin position="2"/>
        <end position="57"/>
    </location>
</feature>
<dbReference type="Pfam" id="PF04879">
    <property type="entry name" value="Molybdop_Fe4S4"/>
    <property type="match status" value="1"/>
</dbReference>
<accession>A0A1T2KZ85</accession>
<evidence type="ECO:0000256" key="1">
    <source>
        <dbReference type="ARBA" id="ARBA00010312"/>
    </source>
</evidence>
<gene>
    <name evidence="6" type="ORF">BOW53_16445</name>
</gene>
<dbReference type="InterPro" id="IPR006656">
    <property type="entry name" value="Mopterin_OxRdtase"/>
</dbReference>
<evidence type="ECO:0000259" key="5">
    <source>
        <dbReference type="PROSITE" id="PS51669"/>
    </source>
</evidence>
<dbReference type="CDD" id="cd02781">
    <property type="entry name" value="MopB_CT_Acetylene-hydratase"/>
    <property type="match status" value="1"/>
</dbReference>
<dbReference type="GO" id="GO:0043546">
    <property type="term" value="F:molybdopterin cofactor binding"/>
    <property type="evidence" value="ECO:0007669"/>
    <property type="project" value="InterPro"/>
</dbReference>
<dbReference type="PANTHER" id="PTHR43742">
    <property type="entry name" value="TRIMETHYLAMINE-N-OXIDE REDUCTASE"/>
    <property type="match status" value="1"/>
</dbReference>
<dbReference type="RefSeq" id="WP_078485170.1">
    <property type="nucleotide sequence ID" value="NZ_MPRL01000124.1"/>
</dbReference>
<dbReference type="SMART" id="SM00926">
    <property type="entry name" value="Molybdop_Fe4S4"/>
    <property type="match status" value="1"/>
</dbReference>
<comment type="similarity">
    <text evidence="1">Belongs to the prokaryotic molybdopterin-containing oxidoreductase family.</text>
</comment>
<dbReference type="InterPro" id="IPR006963">
    <property type="entry name" value="Mopterin_OxRdtase_4Fe-4S_dom"/>
</dbReference>
<dbReference type="GO" id="GO:0018818">
    <property type="term" value="F:acetylene hydratase activity"/>
    <property type="evidence" value="ECO:0007669"/>
    <property type="project" value="InterPro"/>
</dbReference>
<dbReference type="GO" id="GO:0016491">
    <property type="term" value="F:oxidoreductase activity"/>
    <property type="evidence" value="ECO:0007669"/>
    <property type="project" value="InterPro"/>
</dbReference>
<keyword evidence="7" id="KW-1185">Reference proteome</keyword>
<dbReference type="Proteomes" id="UP000191110">
    <property type="component" value="Unassembled WGS sequence"/>
</dbReference>
<dbReference type="Gene3D" id="2.40.40.20">
    <property type="match status" value="1"/>
</dbReference>
<keyword evidence="4" id="KW-0411">Iron-sulfur</keyword>
<keyword evidence="3" id="KW-0408">Iron</keyword>
<keyword evidence="2" id="KW-0479">Metal-binding</keyword>
<evidence type="ECO:0000256" key="3">
    <source>
        <dbReference type="ARBA" id="ARBA00023004"/>
    </source>
</evidence>
<proteinExistence type="inferred from homology"/>
<protein>
    <recommendedName>
        <fullName evidence="5">4Fe-4S Mo/W bis-MGD-type domain-containing protein</fullName>
    </recommendedName>
</protein>
<dbReference type="GO" id="GO:0046872">
    <property type="term" value="F:metal ion binding"/>
    <property type="evidence" value="ECO:0007669"/>
    <property type="project" value="UniProtKB-KW"/>
</dbReference>
<comment type="caution">
    <text evidence="6">The sequence shown here is derived from an EMBL/GenBank/DDBJ whole genome shotgun (WGS) entry which is preliminary data.</text>
</comment>
<reference evidence="6 7" key="1">
    <citation type="submission" date="2016-11" db="EMBL/GenBank/DDBJ databases">
        <title>Mixed transmission modes and dynamic genome evolution in an obligate animal-bacterial symbiosis.</title>
        <authorList>
            <person name="Russell S.L."/>
            <person name="Corbett-Detig R.B."/>
            <person name="Cavanaugh C.M."/>
        </authorList>
    </citation>
    <scope>NUCLEOTIDE SEQUENCE [LARGE SCALE GENOMIC DNA]</scope>
    <source>
        <strain evidence="6">Sveles-Q1</strain>
    </source>
</reference>
<dbReference type="Gene3D" id="3.40.50.12440">
    <property type="match status" value="1"/>
</dbReference>
<evidence type="ECO:0000313" key="6">
    <source>
        <dbReference type="EMBL" id="OOZ38141.1"/>
    </source>
</evidence>
<evidence type="ECO:0000256" key="4">
    <source>
        <dbReference type="ARBA" id="ARBA00023014"/>
    </source>
</evidence>
<dbReference type="InterPro" id="IPR006657">
    <property type="entry name" value="MoPterin_dinucl-bd_dom"/>
</dbReference>
<dbReference type="SUPFAM" id="SSF50692">
    <property type="entry name" value="ADC-like"/>
    <property type="match status" value="1"/>
</dbReference>
<dbReference type="OrthoDB" id="9815647at2"/>
<dbReference type="GO" id="GO:0051536">
    <property type="term" value="F:iron-sulfur cluster binding"/>
    <property type="evidence" value="ECO:0007669"/>
    <property type="project" value="UniProtKB-KW"/>
</dbReference>
<dbReference type="Gene3D" id="3.40.50.740">
    <property type="match status" value="1"/>
</dbReference>
<sequence>MEERVPGYCALCISHCGCTSIVEDGRLTAVEPDPAHPTGSAICIKAMAAPDLVYSSERLTSPLRRTTPKGDDNPNWEAISWDEALTEISSRVNAQAAADGPESVAFSVTTPSGTAIADSFPWVNRLAHAFGSPNTVFATENCNWHKDFMPQHTFGTPLGMPDYELSGCILLWGFNPSTSWLAQARAIKTARKNGTKLIVVDPRSAGFGKGADQWLRVRPGSDGILAMALASMLIENGWFDREFIRDWSNGPFLIRDDNDRFLTEADLIAGGSAESYVAWNSTLDRPVLYDTESATYRDPEGRIGLSGNHTIATIHGELHCRTAFQRYSETCREYSGPEIETVTGVSPTQLYETAKLIHQYGPLSYYTWTGTAQNTQATQTGRAMALLYALTGALDAAGGNTQFERPQLNNVFGHELLSETQRGKTLGLDERPLGPGTMGWISSRDLYSAISDGSPYPVKALISFGANPLLTKPAPHAADAALRKLDFHVHCDLFMNPSAANADIVLPVCSAWEREGLNAGFQISQQAEAYIQLRPAVVEPRGDSRSDEWIVFELAKHLGLGEQFFNGDHEAALRHQLEPSGVTLEALREAPRGIPLPLRTHYRKYRHQGFNTPSRRIELYSQVFLDSGYPPLPEFIVEPAKNSYYPLLLTSAKTVQYCHSQQRNLPLLRKSMPRPLIDIHPNTANVFGIAEHDEVVVTTDEGVMNAEARFNSSLAPDVLCSQYGWWQACNQLGIKGYAIEGRENGNYNNLISDKRIDPISSSNTLRHSYCKIKRRAEATTPQ</sequence>
<evidence type="ECO:0000256" key="2">
    <source>
        <dbReference type="ARBA" id="ARBA00022723"/>
    </source>
</evidence>
<dbReference type="InterPro" id="IPR037949">
    <property type="entry name" value="MopB_CT_Acetylene-hydratase"/>
</dbReference>
<dbReference type="InterPro" id="IPR009010">
    <property type="entry name" value="Asp_de-COase-like_dom_sf"/>
</dbReference>
<dbReference type="Pfam" id="PF00384">
    <property type="entry name" value="Molybdopterin"/>
    <property type="match status" value="1"/>
</dbReference>
<dbReference type="SUPFAM" id="SSF53706">
    <property type="entry name" value="Formate dehydrogenase/DMSO reductase, domains 1-3"/>
    <property type="match status" value="1"/>
</dbReference>
<dbReference type="Pfam" id="PF01568">
    <property type="entry name" value="Molydop_binding"/>
    <property type="match status" value="1"/>
</dbReference>
<dbReference type="InterPro" id="IPR050612">
    <property type="entry name" value="Prok_Mopterin_Oxidored"/>
</dbReference>
<name>A0A1T2KZ85_9GAMM</name>
<dbReference type="AlphaFoldDB" id="A0A1T2KZ85"/>
<organism evidence="6 7">
    <name type="scientific">Solemya pervernicosa gill symbiont</name>
    <dbReference type="NCBI Taxonomy" id="642797"/>
    <lineage>
        <taxon>Bacteria</taxon>
        <taxon>Pseudomonadati</taxon>
        <taxon>Pseudomonadota</taxon>
        <taxon>Gammaproteobacteria</taxon>
        <taxon>sulfur-oxidizing symbionts</taxon>
    </lineage>
</organism>
<evidence type="ECO:0000313" key="7">
    <source>
        <dbReference type="Proteomes" id="UP000191110"/>
    </source>
</evidence>
<dbReference type="PROSITE" id="PS51669">
    <property type="entry name" value="4FE4S_MOW_BIS_MGD"/>
    <property type="match status" value="1"/>
</dbReference>